<gene>
    <name evidence="3" type="ORF">ESW18_10600</name>
    <name evidence="2" type="ORF">LV84_01523</name>
</gene>
<dbReference type="OrthoDB" id="827361at2"/>
<reference evidence="3 5" key="2">
    <citation type="submission" date="2019-08" db="EMBL/GenBank/DDBJ databases">
        <title>Genome of Algoriphagus ratkowskyi IC026.</title>
        <authorList>
            <person name="Bowman J.P."/>
        </authorList>
    </citation>
    <scope>NUCLEOTIDE SEQUENCE [LARGE SCALE GENOMIC DNA]</scope>
    <source>
        <strain evidence="3 5">IC026</strain>
    </source>
</reference>
<accession>A0A2W7RBG5</accession>
<keyword evidence="1" id="KW-0472">Membrane</keyword>
<keyword evidence="5" id="KW-1185">Reference proteome</keyword>
<feature type="transmembrane region" description="Helical" evidence="1">
    <location>
        <begin position="7"/>
        <end position="27"/>
    </location>
</feature>
<organism evidence="2 4">
    <name type="scientific">Algoriphagus ratkowskyi</name>
    <dbReference type="NCBI Taxonomy" id="57028"/>
    <lineage>
        <taxon>Bacteria</taxon>
        <taxon>Pseudomonadati</taxon>
        <taxon>Bacteroidota</taxon>
        <taxon>Cytophagia</taxon>
        <taxon>Cytophagales</taxon>
        <taxon>Cyclobacteriaceae</taxon>
        <taxon>Algoriphagus</taxon>
    </lineage>
</organism>
<protein>
    <recommendedName>
        <fullName evidence="6">1,4-dihydroxy-2-naphthoate octaprenyltransferase</fullName>
    </recommendedName>
</protein>
<sequence>MRSLFLFYKQINSFNIPFSFIIALLVLSEGGSFAVFFFLPLLTLGFMLSLYLYEVRHANQYFFYFNLGLDKVKLIGFTFGINATITLIYFLIF</sequence>
<proteinExistence type="predicted"/>
<dbReference type="EMBL" id="VORV01000006">
    <property type="protein sequence ID" value="TXD77807.1"/>
    <property type="molecule type" value="Genomic_DNA"/>
</dbReference>
<feature type="transmembrane region" description="Helical" evidence="1">
    <location>
        <begin position="33"/>
        <end position="53"/>
    </location>
</feature>
<keyword evidence="1" id="KW-0812">Transmembrane</keyword>
<dbReference type="EMBL" id="QKZU01000005">
    <property type="protein sequence ID" value="PZX58318.1"/>
    <property type="molecule type" value="Genomic_DNA"/>
</dbReference>
<evidence type="ECO:0000313" key="3">
    <source>
        <dbReference type="EMBL" id="TXD77807.1"/>
    </source>
</evidence>
<dbReference type="Proteomes" id="UP000249115">
    <property type="component" value="Unassembled WGS sequence"/>
</dbReference>
<keyword evidence="1" id="KW-1133">Transmembrane helix</keyword>
<evidence type="ECO:0000256" key="1">
    <source>
        <dbReference type="SAM" id="Phobius"/>
    </source>
</evidence>
<feature type="transmembrane region" description="Helical" evidence="1">
    <location>
        <begin position="74"/>
        <end position="92"/>
    </location>
</feature>
<dbReference type="Proteomes" id="UP000321927">
    <property type="component" value="Unassembled WGS sequence"/>
</dbReference>
<dbReference type="RefSeq" id="WP_086500814.1">
    <property type="nucleotide sequence ID" value="NZ_MSSV01000005.1"/>
</dbReference>
<comment type="caution">
    <text evidence="2">The sequence shown here is derived from an EMBL/GenBank/DDBJ whole genome shotgun (WGS) entry which is preliminary data.</text>
</comment>
<evidence type="ECO:0008006" key="6">
    <source>
        <dbReference type="Google" id="ProtNLM"/>
    </source>
</evidence>
<name>A0A2W7RBG5_9BACT</name>
<dbReference type="AlphaFoldDB" id="A0A2W7RBG5"/>
<evidence type="ECO:0000313" key="5">
    <source>
        <dbReference type="Proteomes" id="UP000321927"/>
    </source>
</evidence>
<evidence type="ECO:0000313" key="4">
    <source>
        <dbReference type="Proteomes" id="UP000249115"/>
    </source>
</evidence>
<reference evidence="2 4" key="1">
    <citation type="submission" date="2018-06" db="EMBL/GenBank/DDBJ databases">
        <title>Genomic Encyclopedia of Archaeal and Bacterial Type Strains, Phase II (KMG-II): from individual species to whole genera.</title>
        <authorList>
            <person name="Goeker M."/>
        </authorList>
    </citation>
    <scope>NUCLEOTIDE SEQUENCE [LARGE SCALE GENOMIC DNA]</scope>
    <source>
        <strain evidence="2 4">DSM 22686</strain>
    </source>
</reference>
<evidence type="ECO:0000313" key="2">
    <source>
        <dbReference type="EMBL" id="PZX58318.1"/>
    </source>
</evidence>